<keyword evidence="3" id="KW-0067">ATP-binding</keyword>
<dbReference type="GO" id="GO:0016787">
    <property type="term" value="F:hydrolase activity"/>
    <property type="evidence" value="ECO:0007669"/>
    <property type="project" value="UniProtKB-KW"/>
</dbReference>
<evidence type="ECO:0000313" key="7">
    <source>
        <dbReference type="Proteomes" id="UP000008281"/>
    </source>
</evidence>
<evidence type="ECO:0000313" key="6">
    <source>
        <dbReference type="EMBL" id="EFO97528.1"/>
    </source>
</evidence>
<evidence type="ECO:0008006" key="8">
    <source>
        <dbReference type="Google" id="ProtNLM"/>
    </source>
</evidence>
<evidence type="ECO:0000259" key="5">
    <source>
        <dbReference type="SMART" id="SM00797"/>
    </source>
</evidence>
<feature type="domain" description="Carboxyltransferase" evidence="5">
    <location>
        <begin position="266"/>
        <end position="541"/>
    </location>
</feature>
<dbReference type="OrthoDB" id="196847at2759"/>
<keyword evidence="1" id="KW-0547">Nucleotide-binding</keyword>
<sequence>MAHGLEDQRLDGVIDICPANASLLVRFDPDQLAHTELIERLRALEGEVRRATVQELPTRVIEVPVWYADPYTRETETRFREGFHQRPDGTDLDYAAEVNGLADADEFIRRHHETPWLVSMVGFVAGLPFLFQLTPRERQLQVPKYLSPRTDTPPLTLGIGGCFTAHYSVRGAGGYQMLGITPTPIFDPEQRLADFSDFMVLFRTGDIVKYRPVDEAEYREIEAAVADGSYRYRQAPVTFSLSEALADPEASNRALLEDRGRFGNYRFGIPQGGAMDQYAATLANRLVGNGPDAAVLEATYLGPALTTDEDVVVAVTGAPVDVLVNGAPAEQNVRLSLSAGDQLSFGMIRGGTKYFIAVAGGIDVPEVLGSRSTYPIGKLGGLEGRALQAGDRLPVGAPAPSDRAVLDRIPDAWLPSYERQVEVRVLLGLYDHKLTAEGLANLTEAEWTLTPVADRMGLRFDGPGAPWKAEEQPFGAGQDPSNITDAGYAVGSIQIPGGTQPIVLHCDAVSGGGYAQAGTVISADMDLFARMAPGVAVRFTP</sequence>
<dbReference type="Pfam" id="PF02682">
    <property type="entry name" value="CT_C_D"/>
    <property type="match status" value="1"/>
</dbReference>
<dbReference type="HOGENOM" id="CLU_503663_0_0_1"/>
<dbReference type="SUPFAM" id="SSF160467">
    <property type="entry name" value="PH0987 N-terminal domain-like"/>
    <property type="match status" value="1"/>
</dbReference>
<dbReference type="SMART" id="SM00796">
    <property type="entry name" value="AHS1"/>
    <property type="match status" value="1"/>
</dbReference>
<dbReference type="InParanoid" id="E3NV78"/>
<dbReference type="Gene3D" id="3.30.1360.40">
    <property type="match status" value="1"/>
</dbReference>
<dbReference type="InterPro" id="IPR029000">
    <property type="entry name" value="Cyclophilin-like_dom_sf"/>
</dbReference>
<organism evidence="7">
    <name type="scientific">Caenorhabditis remanei</name>
    <name type="common">Caenorhabditis vulgaris</name>
    <dbReference type="NCBI Taxonomy" id="31234"/>
    <lineage>
        <taxon>Eukaryota</taxon>
        <taxon>Metazoa</taxon>
        <taxon>Ecdysozoa</taxon>
        <taxon>Nematoda</taxon>
        <taxon>Chromadorea</taxon>
        <taxon>Rhabditida</taxon>
        <taxon>Rhabditina</taxon>
        <taxon>Rhabditomorpha</taxon>
        <taxon>Rhabditoidea</taxon>
        <taxon>Rhabditidae</taxon>
        <taxon>Peloderinae</taxon>
        <taxon>Caenorhabditis</taxon>
    </lineage>
</organism>
<evidence type="ECO:0000259" key="4">
    <source>
        <dbReference type="SMART" id="SM00796"/>
    </source>
</evidence>
<accession>E3NV78</accession>
<proteinExistence type="predicted"/>
<evidence type="ECO:0000256" key="1">
    <source>
        <dbReference type="ARBA" id="ARBA00022741"/>
    </source>
</evidence>
<evidence type="ECO:0000256" key="2">
    <source>
        <dbReference type="ARBA" id="ARBA00022801"/>
    </source>
</evidence>
<dbReference type="EMBL" id="DS270836">
    <property type="protein sequence ID" value="EFO97528.1"/>
    <property type="molecule type" value="Genomic_DNA"/>
</dbReference>
<dbReference type="Gene3D" id="2.40.100.10">
    <property type="entry name" value="Cyclophilin-like"/>
    <property type="match status" value="2"/>
</dbReference>
<feature type="domain" description="Carboxyltransferase" evidence="4">
    <location>
        <begin position="2"/>
        <end position="192"/>
    </location>
</feature>
<gene>
    <name evidence="6" type="ORF">CRE_23851</name>
</gene>
<dbReference type="eggNOG" id="KOG0238">
    <property type="taxonomic scope" value="Eukaryota"/>
</dbReference>
<dbReference type="SUPFAM" id="SSF50891">
    <property type="entry name" value="Cyclophilin-like"/>
    <property type="match status" value="2"/>
</dbReference>
<dbReference type="AlphaFoldDB" id="E3NV78"/>
<keyword evidence="2" id="KW-0378">Hydrolase</keyword>
<protein>
    <recommendedName>
        <fullName evidence="8">Allophanate hydrolase</fullName>
    </recommendedName>
</protein>
<dbReference type="InterPro" id="IPR052708">
    <property type="entry name" value="PxpC"/>
</dbReference>
<dbReference type="InterPro" id="IPR003833">
    <property type="entry name" value="CT_C_D"/>
</dbReference>
<keyword evidence="7" id="KW-1185">Reference proteome</keyword>
<dbReference type="NCBIfam" id="TIGR00724">
    <property type="entry name" value="urea_amlyse_rel"/>
    <property type="match status" value="1"/>
</dbReference>
<dbReference type="SMART" id="SM00797">
    <property type="entry name" value="AHS2"/>
    <property type="match status" value="1"/>
</dbReference>
<dbReference type="STRING" id="31234.E3NV78"/>
<name>E3NV78_CAERE</name>
<dbReference type="Proteomes" id="UP000008281">
    <property type="component" value="Unassembled WGS sequence"/>
</dbReference>
<dbReference type="Pfam" id="PF02626">
    <property type="entry name" value="CT_A_B"/>
    <property type="match status" value="1"/>
</dbReference>
<dbReference type="PANTHER" id="PTHR43309">
    <property type="entry name" value="5-OXOPROLINASE SUBUNIT C"/>
    <property type="match status" value="1"/>
</dbReference>
<reference evidence="6" key="1">
    <citation type="submission" date="2007-07" db="EMBL/GenBank/DDBJ databases">
        <title>PCAP assembly of the Caenorhabditis remanei genome.</title>
        <authorList>
            <consortium name="The Caenorhabditis remanei Sequencing Consortium"/>
            <person name="Wilson R.K."/>
        </authorList>
    </citation>
    <scope>NUCLEOTIDE SEQUENCE [LARGE SCALE GENOMIC DNA]</scope>
    <source>
        <strain evidence="6">PB4641</strain>
    </source>
</reference>
<evidence type="ECO:0000256" key="3">
    <source>
        <dbReference type="ARBA" id="ARBA00022840"/>
    </source>
</evidence>
<dbReference type="InterPro" id="IPR003778">
    <property type="entry name" value="CT_A_B"/>
</dbReference>
<dbReference type="GO" id="GO:0005524">
    <property type="term" value="F:ATP binding"/>
    <property type="evidence" value="ECO:0007669"/>
    <property type="project" value="UniProtKB-KW"/>
</dbReference>
<dbReference type="PANTHER" id="PTHR43309:SF3">
    <property type="entry name" value="5-OXOPROLINASE SUBUNIT C"/>
    <property type="match status" value="1"/>
</dbReference>